<dbReference type="InterPro" id="IPR052536">
    <property type="entry name" value="ABC-4_Integral_Memb_Prot"/>
</dbReference>
<feature type="transmembrane region" description="Helical" evidence="1">
    <location>
        <begin position="149"/>
        <end position="174"/>
    </location>
</feature>
<keyword evidence="3" id="KW-1185">Reference proteome</keyword>
<dbReference type="OrthoDB" id="1652557at2"/>
<feature type="transmembrane region" description="Helical" evidence="1">
    <location>
        <begin position="51"/>
        <end position="73"/>
    </location>
</feature>
<keyword evidence="1" id="KW-0472">Membrane</keyword>
<feature type="transmembrane region" description="Helical" evidence="1">
    <location>
        <begin position="318"/>
        <end position="335"/>
    </location>
</feature>
<dbReference type="Proteomes" id="UP000286268">
    <property type="component" value="Chromosome"/>
</dbReference>
<reference evidence="2 3" key="1">
    <citation type="submission" date="2018-01" db="EMBL/GenBank/DDBJ databases">
        <title>Genome Sequencing and Assembly of Anaerobacter polyendosporus strain CT4.</title>
        <authorList>
            <person name="Tachaapaikoon C."/>
            <person name="Sutheeworapong S."/>
            <person name="Jenjaroenpun P."/>
            <person name="Wongsurawat T."/>
            <person name="Nookeaw I."/>
            <person name="Cheawchanlertfa P."/>
            <person name="Kosugi A."/>
            <person name="Cheevadhanarak S."/>
            <person name="Ratanakhanokchai K."/>
        </authorList>
    </citation>
    <scope>NUCLEOTIDE SEQUENCE [LARGE SCALE GENOMIC DNA]</scope>
    <source>
        <strain evidence="2 3">CT4</strain>
    </source>
</reference>
<keyword evidence="1" id="KW-0812">Transmembrane</keyword>
<name>A0A410DTX0_9CLOT</name>
<accession>A0A410DTX0</accession>
<feature type="transmembrane region" description="Helical" evidence="1">
    <location>
        <begin position="20"/>
        <end position="39"/>
    </location>
</feature>
<dbReference type="PANTHER" id="PTHR46795">
    <property type="entry name" value="ABC TRANSPORTER PERMEASE-RELATED-RELATED"/>
    <property type="match status" value="1"/>
</dbReference>
<dbReference type="AlphaFoldDB" id="A0A410DTX0"/>
<proteinExistence type="predicted"/>
<evidence type="ECO:0000256" key="1">
    <source>
        <dbReference type="SAM" id="Phobius"/>
    </source>
</evidence>
<feature type="transmembrane region" description="Helical" evidence="1">
    <location>
        <begin position="400"/>
        <end position="420"/>
    </location>
</feature>
<feature type="transmembrane region" description="Helical" evidence="1">
    <location>
        <begin position="432"/>
        <end position="455"/>
    </location>
</feature>
<evidence type="ECO:0000313" key="2">
    <source>
        <dbReference type="EMBL" id="QAA32448.1"/>
    </source>
</evidence>
<keyword evidence="1" id="KW-1133">Transmembrane helix</keyword>
<evidence type="ECO:0000313" key="3">
    <source>
        <dbReference type="Proteomes" id="UP000286268"/>
    </source>
</evidence>
<feature type="transmembrane region" description="Helical" evidence="1">
    <location>
        <begin position="241"/>
        <end position="258"/>
    </location>
</feature>
<dbReference type="RefSeq" id="WP_128213236.1">
    <property type="nucleotide sequence ID" value="NZ_CP025746.1"/>
</dbReference>
<feature type="transmembrane region" description="Helical" evidence="1">
    <location>
        <begin position="107"/>
        <end position="129"/>
    </location>
</feature>
<organism evidence="2 3">
    <name type="scientific">Clostridium manihotivorum</name>
    <dbReference type="NCBI Taxonomy" id="2320868"/>
    <lineage>
        <taxon>Bacteria</taxon>
        <taxon>Bacillati</taxon>
        <taxon>Bacillota</taxon>
        <taxon>Clostridia</taxon>
        <taxon>Eubacteriales</taxon>
        <taxon>Clostridiaceae</taxon>
        <taxon>Clostridium</taxon>
    </lineage>
</organism>
<dbReference type="KEGG" id="cmah:C1I91_12805"/>
<sequence>MGTLKYALRMLKTDVRQTLLYMTSVAFSTLVLFYGYNIMDSNSHIPQNGSVWQMLQILLMFLTILSIFIVFFSNSYFITGKSKEYALAELGGVCSYRLVGMLCLQNIAVGITGGLIGIILGMITTPAVTFATNGLLGIKGGVQAFSTDALVTTTVITIFIIIPYVIIGDFSYIINKPIKEMIYGESKVFTPRVKKFSLPQLSSEWKQFYSLNTKKVEVKPSKAAEVEVKPTKTVKVEVKPSKIAAVIIYFIPITIIFVDSSIIYFMLFFFLVISIVGIQKLLRLYFPEKILELKSGKYAEDKIKLISLSNLHYSLRKINYLIIILAISSVTLIYLTGSNKNSHEVELMSMLVYIYSIIALGTSILYKFIIEASYRKHIFRQLSLIGYTKKQMKKIIREEVTMIYGIAILVPLIHILIYLYKFISFGVINLKLAAILLGIFIGVFLLMIPISYRVYKKLVLSI</sequence>
<gene>
    <name evidence="2" type="ORF">C1I91_12805</name>
</gene>
<feature type="transmembrane region" description="Helical" evidence="1">
    <location>
        <begin position="347"/>
        <end position="370"/>
    </location>
</feature>
<dbReference type="EMBL" id="CP025746">
    <property type="protein sequence ID" value="QAA32448.1"/>
    <property type="molecule type" value="Genomic_DNA"/>
</dbReference>
<evidence type="ECO:0008006" key="4">
    <source>
        <dbReference type="Google" id="ProtNLM"/>
    </source>
</evidence>
<feature type="transmembrane region" description="Helical" evidence="1">
    <location>
        <begin position="264"/>
        <end position="286"/>
    </location>
</feature>
<protein>
    <recommendedName>
        <fullName evidence="4">ABC transporter permease</fullName>
    </recommendedName>
</protein>